<evidence type="ECO:0000313" key="2">
    <source>
        <dbReference type="Proteomes" id="UP000001203"/>
    </source>
</evidence>
<dbReference type="eggNOG" id="COG2929">
    <property type="taxonomic scope" value="Bacteria"/>
</dbReference>
<protein>
    <submittedName>
        <fullName evidence="1">Uncharacterized protein</fullName>
    </submittedName>
</protein>
<gene>
    <name evidence="1" type="ordered locus">cce_1974</name>
</gene>
<reference evidence="1 2" key="1">
    <citation type="journal article" date="2008" name="Proc. Natl. Acad. Sci. U.S.A.">
        <title>The genome of Cyanothece 51142, a unicellular diazotrophic cyanobacterium important in the marine nitrogen cycle.</title>
        <authorList>
            <person name="Welsh E.A."/>
            <person name="Liberton M."/>
            <person name="Stoeckel J."/>
            <person name="Loh T."/>
            <person name="Elvitigala T."/>
            <person name="Wang C."/>
            <person name="Wollam A."/>
            <person name="Fulton R.S."/>
            <person name="Clifton S.W."/>
            <person name="Jacobs J.M."/>
            <person name="Aurora R."/>
            <person name="Ghosh B.K."/>
            <person name="Sherman L.A."/>
            <person name="Smith R.D."/>
            <person name="Wilson R.K."/>
            <person name="Pakrasi H.B."/>
        </authorList>
    </citation>
    <scope>NUCLEOTIDE SEQUENCE [LARGE SCALE GENOMIC DNA]</scope>
    <source>
        <strain evidence="2">ATCC 51142 / BH68</strain>
    </source>
</reference>
<dbReference type="AlphaFoldDB" id="B1X195"/>
<dbReference type="RefSeq" id="WP_009545776.1">
    <property type="nucleotide sequence ID" value="NC_010546.1"/>
</dbReference>
<dbReference type="KEGG" id="cyt:cce_1974"/>
<dbReference type="OrthoDB" id="9814045at2"/>
<dbReference type="Proteomes" id="UP000001203">
    <property type="component" value="Chromosome circular"/>
</dbReference>
<dbReference type="EMBL" id="CP000806">
    <property type="protein sequence ID" value="ACB51324.1"/>
    <property type="molecule type" value="Genomic_DNA"/>
</dbReference>
<organism evidence="1 2">
    <name type="scientific">Crocosphaera subtropica (strain ATCC 51142 / BH68)</name>
    <name type="common">Cyanothece sp. (strain ATCC 51142)</name>
    <dbReference type="NCBI Taxonomy" id="43989"/>
    <lineage>
        <taxon>Bacteria</taxon>
        <taxon>Bacillati</taxon>
        <taxon>Cyanobacteriota</taxon>
        <taxon>Cyanophyceae</taxon>
        <taxon>Oscillatoriophycideae</taxon>
        <taxon>Chroococcales</taxon>
        <taxon>Aphanothecaceae</taxon>
        <taxon>Crocosphaera</taxon>
        <taxon>Crocosphaera subtropica</taxon>
    </lineage>
</organism>
<evidence type="ECO:0000313" key="1">
    <source>
        <dbReference type="EMBL" id="ACB51324.1"/>
    </source>
</evidence>
<accession>B1X195</accession>
<dbReference type="STRING" id="43989.cce_1974"/>
<proteinExistence type="predicted"/>
<sequence length="132" mass="15680">MTKYPNQKIFVVKFNNYVYLVPFVETESEIFLKTIIPSRKMKKRYLGDKKNDFIKSRRTKYTHENEEWKSINNVSEAIQRYETYAASQLFQNEIRVILSDEDIKKIQALANQSGQSVSDFTTKIIHSYLQKI</sequence>
<keyword evidence="2" id="KW-1185">Reference proteome</keyword>
<name>B1X195_CROS5</name>
<dbReference type="HOGENOM" id="CLU_1702898_0_0_3"/>